<name>A0AAE0TS45_9PEZI</name>
<gene>
    <name evidence="2" type="ORF">LTR78_008026</name>
</gene>
<organism evidence="2 3">
    <name type="scientific">Recurvomyces mirabilis</name>
    <dbReference type="NCBI Taxonomy" id="574656"/>
    <lineage>
        <taxon>Eukaryota</taxon>
        <taxon>Fungi</taxon>
        <taxon>Dikarya</taxon>
        <taxon>Ascomycota</taxon>
        <taxon>Pezizomycotina</taxon>
        <taxon>Dothideomycetes</taxon>
        <taxon>Dothideomycetidae</taxon>
        <taxon>Mycosphaerellales</taxon>
        <taxon>Teratosphaeriaceae</taxon>
        <taxon>Recurvomyces</taxon>
    </lineage>
</organism>
<feature type="region of interest" description="Disordered" evidence="1">
    <location>
        <begin position="370"/>
        <end position="392"/>
    </location>
</feature>
<dbReference type="PANTHER" id="PTHR36167">
    <property type="entry name" value="C2H2 FINGER DOMAIN TRANSCRIPTION FACTOR (EUROFUNG)-RELATED"/>
    <property type="match status" value="1"/>
</dbReference>
<dbReference type="Proteomes" id="UP001274830">
    <property type="component" value="Unassembled WGS sequence"/>
</dbReference>
<comment type="caution">
    <text evidence="2">The sequence shown here is derived from an EMBL/GenBank/DDBJ whole genome shotgun (WGS) entry which is preliminary data.</text>
</comment>
<accession>A0AAE0TS45</accession>
<keyword evidence="3" id="KW-1185">Reference proteome</keyword>
<evidence type="ECO:0000313" key="2">
    <source>
        <dbReference type="EMBL" id="KAK3672056.1"/>
    </source>
</evidence>
<feature type="region of interest" description="Disordered" evidence="1">
    <location>
        <begin position="459"/>
        <end position="501"/>
    </location>
</feature>
<dbReference type="GO" id="GO:0006355">
    <property type="term" value="P:regulation of DNA-templated transcription"/>
    <property type="evidence" value="ECO:0007669"/>
    <property type="project" value="InterPro"/>
</dbReference>
<evidence type="ECO:0008006" key="4">
    <source>
        <dbReference type="Google" id="ProtNLM"/>
    </source>
</evidence>
<dbReference type="EMBL" id="JAUTXT010000036">
    <property type="protein sequence ID" value="KAK3672056.1"/>
    <property type="molecule type" value="Genomic_DNA"/>
</dbReference>
<reference evidence="2" key="1">
    <citation type="submission" date="2023-07" db="EMBL/GenBank/DDBJ databases">
        <title>Black Yeasts Isolated from many extreme environments.</title>
        <authorList>
            <person name="Coleine C."/>
            <person name="Stajich J.E."/>
            <person name="Selbmann L."/>
        </authorList>
    </citation>
    <scope>NUCLEOTIDE SEQUENCE</scope>
    <source>
        <strain evidence="2">CCFEE 5485</strain>
    </source>
</reference>
<proteinExistence type="predicted"/>
<protein>
    <recommendedName>
        <fullName evidence="4">Fungal N-terminal domain-containing protein</fullName>
    </recommendedName>
</protein>
<feature type="region of interest" description="Disordered" evidence="1">
    <location>
        <begin position="692"/>
        <end position="728"/>
    </location>
</feature>
<evidence type="ECO:0000313" key="3">
    <source>
        <dbReference type="Proteomes" id="UP001274830"/>
    </source>
</evidence>
<feature type="region of interest" description="Disordered" evidence="1">
    <location>
        <begin position="641"/>
        <end position="660"/>
    </location>
</feature>
<feature type="compositionally biased region" description="Acidic residues" evidence="1">
    <location>
        <begin position="713"/>
        <end position="724"/>
    </location>
</feature>
<dbReference type="InterPro" id="IPR039327">
    <property type="entry name" value="CON7-like"/>
</dbReference>
<feature type="region of interest" description="Disordered" evidence="1">
    <location>
        <begin position="540"/>
        <end position="587"/>
    </location>
</feature>
<dbReference type="AlphaFoldDB" id="A0AAE0TS45"/>
<evidence type="ECO:0000256" key="1">
    <source>
        <dbReference type="SAM" id="MobiDB-lite"/>
    </source>
</evidence>
<dbReference type="PANTHER" id="PTHR36167:SF4">
    <property type="entry name" value="FUNGAL N-TERMINAL DOMAIN-CONTAINING PROTEIN"/>
    <property type="match status" value="1"/>
</dbReference>
<sequence>MADALGVAASAIQVADAGFKLYGALSHYIRDYINADQHAKRLADEVHTTSWALQQLGTFLNEDDEVKLCKPAVVRETEAALKGCQGAFDEVSKILDDFVPDGSIGSIKKRWKWPLKKDKAVLLLAQFERLKTTLLLVFKVLSYASKLASSKARSGASLVDEKTQVTYLAQAKENAEATEKRLLAQATALSTEDAKAHFYLPTASKSSDVVTLRTLDNLASVAKHGLQAGQTAPTMTNAIPHNNSGGLRASTIESLSAEELPGSLETNVFVGAMLQPDSSTDLLSVHDRVSTVPPPPPKSLSQATEKQVELSKREQILLGHLNDCITAVARLAFALQNARKDLQKEGSMPVSQISQALRSSKRAVDTLVTAERDVDSEGEAERYPVGRETKPVGGEFERYGKYFTPSQQSIGMHSPNLLHLQPLQQQCLLQQSPQQQSLQQQSLQQQSLQQQNQQYQLPINPHSHANFGHPPGRPSASGAETPADDTKGRPSNSSQQTQQIGSSIGHHALQDYQIALMLVEQQNKKRLLMARQEADSAAEAGLGVPARAPPLSGPETSTLIKPGELRDSSRRKARSTASQPGIGRFQYKFGGQSEAGEFDSMTGAASDTVQEIGSFDWDQGLPSDASRLNKFVFDFDSSDFDRRGSSSTVPGGVQKSPRDGRLKTIFGSHDDGDHDSDRVVVEVGPLRLRRSLDARFENDGSAQVSADTAGESDVSEQEGMDEDGTSYLDHTDIVERLLRKWTTVAT</sequence>